<dbReference type="AlphaFoldDB" id="A0A7Y8H0T9"/>
<dbReference type="Gene3D" id="3.40.50.720">
    <property type="entry name" value="NAD(P)-binding Rossmann-like Domain"/>
    <property type="match status" value="1"/>
</dbReference>
<name>A0A7Y8H0T9_9BURK</name>
<evidence type="ECO:0000313" key="3">
    <source>
        <dbReference type="EMBL" id="NWF48426.1"/>
    </source>
</evidence>
<dbReference type="Gene3D" id="3.30.360.10">
    <property type="entry name" value="Dihydrodipicolinate Reductase, domain 2"/>
    <property type="match status" value="1"/>
</dbReference>
<dbReference type="SUPFAM" id="SSF51735">
    <property type="entry name" value="NAD(P)-binding Rossmann-fold domains"/>
    <property type="match status" value="1"/>
</dbReference>
<dbReference type="PANTHER" id="PTHR43377:SF8">
    <property type="entry name" value="BLR3664 PROTEIN"/>
    <property type="match status" value="1"/>
</dbReference>
<dbReference type="Pfam" id="PF01408">
    <property type="entry name" value="GFO_IDH_MocA"/>
    <property type="match status" value="1"/>
</dbReference>
<feature type="domain" description="Gfo/Idh/MocA-like oxidoreductase N-terminal" evidence="1">
    <location>
        <begin position="41"/>
        <end position="155"/>
    </location>
</feature>
<proteinExistence type="predicted"/>
<dbReference type="RefSeq" id="WP_177139064.1">
    <property type="nucleotide sequence ID" value="NZ_VYGV01000027.1"/>
</dbReference>
<dbReference type="EMBL" id="VYGV01000027">
    <property type="protein sequence ID" value="NWF48426.1"/>
    <property type="molecule type" value="Genomic_DNA"/>
</dbReference>
<evidence type="ECO:0000313" key="4">
    <source>
        <dbReference type="Proteomes" id="UP000545507"/>
    </source>
</evidence>
<gene>
    <name evidence="3" type="ORF">F3K02_24680</name>
</gene>
<evidence type="ECO:0000259" key="1">
    <source>
        <dbReference type="Pfam" id="PF01408"/>
    </source>
</evidence>
<dbReference type="PANTHER" id="PTHR43377">
    <property type="entry name" value="BILIVERDIN REDUCTASE A"/>
    <property type="match status" value="1"/>
</dbReference>
<dbReference type="InterPro" id="IPR055170">
    <property type="entry name" value="GFO_IDH_MocA-like_dom"/>
</dbReference>
<dbReference type="Proteomes" id="UP000545507">
    <property type="component" value="Unassembled WGS sequence"/>
</dbReference>
<evidence type="ECO:0000259" key="2">
    <source>
        <dbReference type="Pfam" id="PF22725"/>
    </source>
</evidence>
<dbReference type="InterPro" id="IPR000683">
    <property type="entry name" value="Gfo/Idh/MocA-like_OxRdtase_N"/>
</dbReference>
<dbReference type="InterPro" id="IPR051450">
    <property type="entry name" value="Gfo/Idh/MocA_Oxidoreductases"/>
</dbReference>
<protein>
    <submittedName>
        <fullName evidence="3">Gfo/Idh/MocA family oxidoreductase</fullName>
    </submittedName>
</protein>
<comment type="caution">
    <text evidence="3">The sequence shown here is derived from an EMBL/GenBank/DDBJ whole genome shotgun (WGS) entry which is preliminary data.</text>
</comment>
<dbReference type="GO" id="GO:0000166">
    <property type="term" value="F:nucleotide binding"/>
    <property type="evidence" value="ECO:0007669"/>
    <property type="project" value="InterPro"/>
</dbReference>
<dbReference type="InterPro" id="IPR036291">
    <property type="entry name" value="NAD(P)-bd_dom_sf"/>
</dbReference>
<dbReference type="SUPFAM" id="SSF55347">
    <property type="entry name" value="Glyceraldehyde-3-phosphate dehydrogenase-like, C-terminal domain"/>
    <property type="match status" value="1"/>
</dbReference>
<sequence>MPELSTPNPETPPGWLRQTAGVVPLQGEAAQRRRGGATSLLVVGAGAIGRTHIDRIGRSPQLALAGIADPTDAGRSLADSLGVPWAASHGELLERVKPQGAIVATPNATHVPVALDCLARGVAVLVEKPVADTVAEAQALVDAQARSGVPVLVGHHRRHNPINRRAREIVASGQLGHIVTANVMATFFKPEAYFEAAWRRQPGGGPVLINLIHEIDQLRFLCGEITQVQAISSNAVRGFAVEDTAAALLRFENGALGTVVLSDTATAPWCWDFSAGEQDQYPRQAVQSHFIAGTHGSLSLPDLSLWHYRGERSWHAEITREQTVALKADPYTEQLLHFAAVVLGEEAPLCSALDGLRTLQATLAVLEAATAGAPVSCTV</sequence>
<accession>A0A7Y8H0T9</accession>
<keyword evidence="4" id="KW-1185">Reference proteome</keyword>
<reference evidence="3 4" key="1">
    <citation type="submission" date="2019-09" db="EMBL/GenBank/DDBJ databases">
        <title>Hydrogenophaga aromatica sp. nov., isolated from a para-xylene-degrading enrichment culture.</title>
        <authorList>
            <person name="Tancsics A."/>
            <person name="Banerjee S."/>
        </authorList>
    </citation>
    <scope>NUCLEOTIDE SEQUENCE [LARGE SCALE GENOMIC DNA]</scope>
    <source>
        <strain evidence="3 4">D2P1</strain>
    </source>
</reference>
<organism evidence="3 4">
    <name type="scientific">Hydrogenophaga aromaticivorans</name>
    <dbReference type="NCBI Taxonomy" id="2610898"/>
    <lineage>
        <taxon>Bacteria</taxon>
        <taxon>Pseudomonadati</taxon>
        <taxon>Pseudomonadota</taxon>
        <taxon>Betaproteobacteria</taxon>
        <taxon>Burkholderiales</taxon>
        <taxon>Comamonadaceae</taxon>
        <taxon>Hydrogenophaga</taxon>
    </lineage>
</organism>
<feature type="domain" description="GFO/IDH/MocA-like oxidoreductase" evidence="2">
    <location>
        <begin position="164"/>
        <end position="298"/>
    </location>
</feature>
<dbReference type="Pfam" id="PF22725">
    <property type="entry name" value="GFO_IDH_MocA_C3"/>
    <property type="match status" value="1"/>
</dbReference>